<sequence length="73" mass="8476">MHSEYKVEENKNSTRKHKKINNINKEIDKEEPCKIDIKMSEPSKEDKSIKTKGSKGKVISENKDIDKDKNDNS</sequence>
<feature type="compositionally biased region" description="Basic and acidic residues" evidence="1">
    <location>
        <begin position="25"/>
        <end position="49"/>
    </location>
</feature>
<dbReference type="EMBL" id="WTPW01000004">
    <property type="protein sequence ID" value="KAF0561980.1"/>
    <property type="molecule type" value="Genomic_DNA"/>
</dbReference>
<gene>
    <name evidence="2" type="ORF">F8M41_014572</name>
</gene>
<proteinExistence type="predicted"/>
<evidence type="ECO:0000256" key="1">
    <source>
        <dbReference type="SAM" id="MobiDB-lite"/>
    </source>
</evidence>
<feature type="compositionally biased region" description="Basic and acidic residues" evidence="1">
    <location>
        <begin position="58"/>
        <end position="73"/>
    </location>
</feature>
<evidence type="ECO:0000313" key="2">
    <source>
        <dbReference type="EMBL" id="KAF0561980.1"/>
    </source>
</evidence>
<dbReference type="Proteomes" id="UP000439903">
    <property type="component" value="Unassembled WGS sequence"/>
</dbReference>
<feature type="compositionally biased region" description="Basic and acidic residues" evidence="1">
    <location>
        <begin position="1"/>
        <end position="12"/>
    </location>
</feature>
<reference evidence="2 3" key="1">
    <citation type="journal article" date="2019" name="Environ. Microbiol.">
        <title>At the nexus of three kingdoms: the genome of the mycorrhizal fungus Gigaspora margarita provides insights into plant, endobacterial and fungal interactions.</title>
        <authorList>
            <person name="Venice F."/>
            <person name="Ghignone S."/>
            <person name="Salvioli di Fossalunga A."/>
            <person name="Amselem J."/>
            <person name="Novero M."/>
            <person name="Xianan X."/>
            <person name="Sedzielewska Toro K."/>
            <person name="Morin E."/>
            <person name="Lipzen A."/>
            <person name="Grigoriev I.V."/>
            <person name="Henrissat B."/>
            <person name="Martin F.M."/>
            <person name="Bonfante P."/>
        </authorList>
    </citation>
    <scope>NUCLEOTIDE SEQUENCE [LARGE SCALE GENOMIC DNA]</scope>
    <source>
        <strain evidence="2 3">BEG34</strain>
    </source>
</reference>
<name>A0A8H4B5Q0_GIGMA</name>
<organism evidence="2 3">
    <name type="scientific">Gigaspora margarita</name>
    <dbReference type="NCBI Taxonomy" id="4874"/>
    <lineage>
        <taxon>Eukaryota</taxon>
        <taxon>Fungi</taxon>
        <taxon>Fungi incertae sedis</taxon>
        <taxon>Mucoromycota</taxon>
        <taxon>Glomeromycotina</taxon>
        <taxon>Glomeromycetes</taxon>
        <taxon>Diversisporales</taxon>
        <taxon>Gigasporaceae</taxon>
        <taxon>Gigaspora</taxon>
    </lineage>
</organism>
<keyword evidence="3" id="KW-1185">Reference proteome</keyword>
<dbReference type="AlphaFoldDB" id="A0A8H4B5Q0"/>
<evidence type="ECO:0000313" key="3">
    <source>
        <dbReference type="Proteomes" id="UP000439903"/>
    </source>
</evidence>
<feature type="region of interest" description="Disordered" evidence="1">
    <location>
        <begin position="1"/>
        <end position="73"/>
    </location>
</feature>
<comment type="caution">
    <text evidence="2">The sequence shown here is derived from an EMBL/GenBank/DDBJ whole genome shotgun (WGS) entry which is preliminary data.</text>
</comment>
<protein>
    <submittedName>
        <fullName evidence="2">Uncharacterized protein</fullName>
    </submittedName>
</protein>
<accession>A0A8H4B5Q0</accession>